<feature type="compositionally biased region" description="Gly residues" evidence="5">
    <location>
        <begin position="193"/>
        <end position="203"/>
    </location>
</feature>
<keyword evidence="4" id="KW-0560">Oxidoreductase</keyword>
<dbReference type="EMBL" id="BNCP01000030">
    <property type="protein sequence ID" value="GIL84623.1"/>
    <property type="molecule type" value="Genomic_DNA"/>
</dbReference>
<evidence type="ECO:0000313" key="7">
    <source>
        <dbReference type="Proteomes" id="UP000747110"/>
    </source>
</evidence>
<dbReference type="Proteomes" id="UP000747110">
    <property type="component" value="Unassembled WGS sequence"/>
</dbReference>
<sequence>MTTNDDQKTTMHDSYFHMRLSYVCVRHCTCIVATYFPYDIIKGGCMAIEDALELVNELGEAVAATASHNGGALLQPASTMTEVTSYDTVAVSRLEAALRRYEASRAPRVARVSEQSVQVAALAMADTDLTAWIRDTIYRLTPKWAGDKQFEYLFKDYVPAWKDGVRLGRQERSRVGSSDTEPGRAAAVAVSGSSGGDGGGGAS</sequence>
<comment type="caution">
    <text evidence="6">The sequence shown here is derived from an EMBL/GenBank/DDBJ whole genome shotgun (WGS) entry which is preliminary data.</text>
</comment>
<feature type="compositionally biased region" description="Low complexity" evidence="5">
    <location>
        <begin position="183"/>
        <end position="192"/>
    </location>
</feature>
<protein>
    <submittedName>
        <fullName evidence="6">Uncharacterized protein</fullName>
    </submittedName>
</protein>
<evidence type="ECO:0000256" key="1">
    <source>
        <dbReference type="ARBA" id="ARBA00001974"/>
    </source>
</evidence>
<comment type="cofactor">
    <cofactor evidence="1">
        <name>FAD</name>
        <dbReference type="ChEBI" id="CHEBI:57692"/>
    </cofactor>
</comment>
<dbReference type="Gene3D" id="3.50.50.60">
    <property type="entry name" value="FAD/NAD(P)-binding domain"/>
    <property type="match status" value="1"/>
</dbReference>
<evidence type="ECO:0000256" key="4">
    <source>
        <dbReference type="ARBA" id="ARBA00023002"/>
    </source>
</evidence>
<evidence type="ECO:0000313" key="6">
    <source>
        <dbReference type="EMBL" id="GIL84623.1"/>
    </source>
</evidence>
<evidence type="ECO:0000256" key="3">
    <source>
        <dbReference type="ARBA" id="ARBA00022827"/>
    </source>
</evidence>
<evidence type="ECO:0000256" key="2">
    <source>
        <dbReference type="ARBA" id="ARBA00022630"/>
    </source>
</evidence>
<accession>A0A8J4FPC0</accession>
<dbReference type="OrthoDB" id="536717at2759"/>
<dbReference type="PANTHER" id="PTHR46496:SF1">
    <property type="entry name" value="ZEAXANTHIN EPOXIDASE, CHLOROPLASTIC"/>
    <property type="match status" value="1"/>
</dbReference>
<name>A0A8J4FPC0_9CHLO</name>
<keyword evidence="2" id="KW-0285">Flavoprotein</keyword>
<organism evidence="6 7">
    <name type="scientific">Volvox reticuliferus</name>
    <dbReference type="NCBI Taxonomy" id="1737510"/>
    <lineage>
        <taxon>Eukaryota</taxon>
        <taxon>Viridiplantae</taxon>
        <taxon>Chlorophyta</taxon>
        <taxon>core chlorophytes</taxon>
        <taxon>Chlorophyceae</taxon>
        <taxon>CS clade</taxon>
        <taxon>Chlamydomonadales</taxon>
        <taxon>Volvocaceae</taxon>
        <taxon>Volvox</taxon>
    </lineage>
</organism>
<dbReference type="InterPro" id="IPR036188">
    <property type="entry name" value="FAD/NAD-bd_sf"/>
</dbReference>
<keyword evidence="3" id="KW-0274">FAD</keyword>
<dbReference type="GO" id="GO:0016491">
    <property type="term" value="F:oxidoreductase activity"/>
    <property type="evidence" value="ECO:0007669"/>
    <property type="project" value="UniProtKB-KW"/>
</dbReference>
<keyword evidence="7" id="KW-1185">Reference proteome</keyword>
<dbReference type="PANTHER" id="PTHR46496">
    <property type="match status" value="1"/>
</dbReference>
<reference evidence="6" key="1">
    <citation type="journal article" date="2021" name="Proc. Natl. Acad. Sci. U.S.A.">
        <title>Three genomes in the algal genus Volvox reveal the fate of a haploid sex-determining region after a transition to homothallism.</title>
        <authorList>
            <person name="Yamamoto K."/>
            <person name="Hamaji T."/>
            <person name="Kawai-Toyooka H."/>
            <person name="Matsuzaki R."/>
            <person name="Takahashi F."/>
            <person name="Nishimura Y."/>
            <person name="Kawachi M."/>
            <person name="Noguchi H."/>
            <person name="Minakuchi Y."/>
            <person name="Umen J.G."/>
            <person name="Toyoda A."/>
            <person name="Nozaki H."/>
        </authorList>
    </citation>
    <scope>NUCLEOTIDE SEQUENCE</scope>
    <source>
        <strain evidence="6">NIES-3786</strain>
    </source>
</reference>
<gene>
    <name evidence="6" type="ORF">Vretifemale_13286</name>
</gene>
<feature type="region of interest" description="Disordered" evidence="5">
    <location>
        <begin position="171"/>
        <end position="203"/>
    </location>
</feature>
<proteinExistence type="predicted"/>
<evidence type="ECO:0000256" key="5">
    <source>
        <dbReference type="SAM" id="MobiDB-lite"/>
    </source>
</evidence>
<dbReference type="AlphaFoldDB" id="A0A8J4FPC0"/>